<evidence type="ECO:0000256" key="20">
    <source>
        <dbReference type="ARBA" id="ARBA00044924"/>
    </source>
</evidence>
<comment type="catalytic activity">
    <reaction evidence="17">
        <text>L-arginyl-glycine(out) = L-arginyl-glycine(in)</text>
        <dbReference type="Rhea" id="RHEA:79391"/>
        <dbReference type="ChEBI" id="CHEBI:229955"/>
    </reaction>
</comment>
<reference evidence="27" key="2">
    <citation type="journal article" date="2021" name="PeerJ">
        <title>Extensive microbial diversity within the chicken gut microbiome revealed by metagenomics and culture.</title>
        <authorList>
            <person name="Gilroy R."/>
            <person name="Ravi A."/>
            <person name="Getino M."/>
            <person name="Pursley I."/>
            <person name="Horton D.L."/>
            <person name="Alikhan N.F."/>
            <person name="Baker D."/>
            <person name="Gharbi K."/>
            <person name="Hall N."/>
            <person name="Watson M."/>
            <person name="Adriaenssens E.M."/>
            <person name="Foster-Nyarko E."/>
            <person name="Jarju S."/>
            <person name="Secka A."/>
            <person name="Antonio M."/>
            <person name="Oren A."/>
            <person name="Chaudhuri R.R."/>
            <person name="La Ragione R."/>
            <person name="Hildebrand F."/>
            <person name="Pallen M.J."/>
        </authorList>
    </citation>
    <scope>NUCLEOTIDE SEQUENCE</scope>
    <source>
        <strain evidence="27">15467</strain>
    </source>
</reference>
<evidence type="ECO:0000256" key="25">
    <source>
        <dbReference type="SAM" id="Phobius"/>
    </source>
</evidence>
<protein>
    <recommendedName>
        <fullName evidence="21">Lysosomal dipeptide transporter MFSD1</fullName>
    </recommendedName>
    <alternativeName>
        <fullName evidence="22">Major facilitator superfamily domain-containing protein 1</fullName>
    </alternativeName>
</protein>
<evidence type="ECO:0000256" key="10">
    <source>
        <dbReference type="ARBA" id="ARBA00044881"/>
    </source>
</evidence>
<comment type="catalytic activity">
    <reaction evidence="13">
        <text>L-alpha-aminoacyl-L-lysine(out) = L-alpha-aminoacyl-L-lysine(in)</text>
        <dbReference type="Rhea" id="RHEA:79383"/>
        <dbReference type="ChEBI" id="CHEBI:229966"/>
    </reaction>
</comment>
<dbReference type="PROSITE" id="PS50850">
    <property type="entry name" value="MFS"/>
    <property type="match status" value="1"/>
</dbReference>
<dbReference type="SUPFAM" id="SSF103473">
    <property type="entry name" value="MFS general substrate transporter"/>
    <property type="match status" value="1"/>
</dbReference>
<dbReference type="PANTHER" id="PTHR23512">
    <property type="entry name" value="MAJOR FACILITATOR SUPERFAMILY DOMAIN-CONTAINING PROTEIN 1"/>
    <property type="match status" value="1"/>
</dbReference>
<comment type="catalytic activity">
    <reaction evidence="18">
        <text>L-histidyl-L-alpha-amino acid(out) = L-histidyl-L-alpha-amino acid(in)</text>
        <dbReference type="Rhea" id="RHEA:79379"/>
        <dbReference type="ChEBI" id="CHEBI:229964"/>
    </reaction>
</comment>
<evidence type="ECO:0000313" key="27">
    <source>
        <dbReference type="EMBL" id="MBO8429236.1"/>
    </source>
</evidence>
<feature type="transmembrane region" description="Helical" evidence="25">
    <location>
        <begin position="316"/>
        <end position="335"/>
    </location>
</feature>
<comment type="caution">
    <text evidence="27">The sequence shown here is derived from an EMBL/GenBank/DDBJ whole genome shotgun (WGS) entry which is preliminary data.</text>
</comment>
<evidence type="ECO:0000256" key="6">
    <source>
        <dbReference type="ARBA" id="ARBA00023136"/>
    </source>
</evidence>
<comment type="catalytic activity">
    <reaction evidence="15">
        <text>L-arginyl-L-alpha-amino acid(out) = L-arginyl-L-alpha-amino acid(in)</text>
        <dbReference type="Rhea" id="RHEA:79371"/>
        <dbReference type="ChEBI" id="CHEBI:84315"/>
    </reaction>
</comment>
<evidence type="ECO:0000259" key="26">
    <source>
        <dbReference type="PROSITE" id="PS50850"/>
    </source>
</evidence>
<dbReference type="InterPro" id="IPR011701">
    <property type="entry name" value="MFS"/>
</dbReference>
<feature type="transmembrane region" description="Helical" evidence="25">
    <location>
        <begin position="194"/>
        <end position="218"/>
    </location>
</feature>
<evidence type="ECO:0000256" key="4">
    <source>
        <dbReference type="ARBA" id="ARBA00022692"/>
    </source>
</evidence>
<feature type="domain" description="Major facilitator superfamily (MFS) profile" evidence="26">
    <location>
        <begin position="196"/>
        <end position="460"/>
    </location>
</feature>
<reference evidence="27" key="1">
    <citation type="submission" date="2020-10" db="EMBL/GenBank/DDBJ databases">
        <authorList>
            <person name="Gilroy R."/>
        </authorList>
    </citation>
    <scope>NUCLEOTIDE SEQUENCE</scope>
    <source>
        <strain evidence="27">15467</strain>
    </source>
</reference>
<feature type="transmembrane region" description="Helical" evidence="25">
    <location>
        <begin position="421"/>
        <end position="442"/>
    </location>
</feature>
<dbReference type="AlphaFoldDB" id="A0A9D9DKW7"/>
<dbReference type="GO" id="GO:0022857">
    <property type="term" value="F:transmembrane transporter activity"/>
    <property type="evidence" value="ECO:0007669"/>
    <property type="project" value="InterPro"/>
</dbReference>
<comment type="similarity">
    <text evidence="2">Belongs to the major facilitator superfamily.</text>
</comment>
<comment type="catalytic activity">
    <reaction evidence="19">
        <text>L-alanyl-L-lysine(out) = L-alanyl-L-lysine(in)</text>
        <dbReference type="Rhea" id="RHEA:79415"/>
        <dbReference type="ChEBI" id="CHEBI:192470"/>
    </reaction>
</comment>
<evidence type="ECO:0000256" key="3">
    <source>
        <dbReference type="ARBA" id="ARBA00022448"/>
    </source>
</evidence>
<dbReference type="InterPro" id="IPR020846">
    <property type="entry name" value="MFS_dom"/>
</dbReference>
<evidence type="ECO:0000256" key="18">
    <source>
        <dbReference type="ARBA" id="ARBA00044912"/>
    </source>
</evidence>
<dbReference type="Proteomes" id="UP000823635">
    <property type="component" value="Unassembled WGS sequence"/>
</dbReference>
<dbReference type="EMBL" id="JADINB010000106">
    <property type="protein sequence ID" value="MBO8429236.1"/>
    <property type="molecule type" value="Genomic_DNA"/>
</dbReference>
<evidence type="ECO:0000256" key="7">
    <source>
        <dbReference type="ARBA" id="ARBA00023228"/>
    </source>
</evidence>
<evidence type="ECO:0000256" key="12">
    <source>
        <dbReference type="ARBA" id="ARBA00044891"/>
    </source>
</evidence>
<dbReference type="Gene3D" id="1.20.1250.20">
    <property type="entry name" value="MFS general substrate transporter like domains"/>
    <property type="match status" value="2"/>
</dbReference>
<comment type="catalytic activity">
    <reaction evidence="16">
        <text>L-lysyl-L-lysine(out) = L-lysyl-L-lysine(in)</text>
        <dbReference type="Rhea" id="RHEA:79403"/>
        <dbReference type="ChEBI" id="CHEBI:229956"/>
    </reaction>
</comment>
<dbReference type="PANTHER" id="PTHR23512:SF3">
    <property type="entry name" value="MAJOR FACILITATOR SUPERFAMILY DOMAIN-CONTAINING PROTEIN 1"/>
    <property type="match status" value="1"/>
</dbReference>
<keyword evidence="3" id="KW-0813">Transport</keyword>
<feature type="transmembrane region" description="Helical" evidence="25">
    <location>
        <begin position="86"/>
        <end position="105"/>
    </location>
</feature>
<dbReference type="Pfam" id="PF07690">
    <property type="entry name" value="MFS_1"/>
    <property type="match status" value="1"/>
</dbReference>
<evidence type="ECO:0000256" key="16">
    <source>
        <dbReference type="ARBA" id="ARBA00044900"/>
    </source>
</evidence>
<dbReference type="GO" id="GO:0005765">
    <property type="term" value="C:lysosomal membrane"/>
    <property type="evidence" value="ECO:0007669"/>
    <property type="project" value="UniProtKB-SubCell"/>
</dbReference>
<evidence type="ECO:0000256" key="21">
    <source>
        <dbReference type="ARBA" id="ARBA00044985"/>
    </source>
</evidence>
<evidence type="ECO:0000256" key="15">
    <source>
        <dbReference type="ARBA" id="ARBA00044899"/>
    </source>
</evidence>
<comment type="catalytic activity">
    <reaction evidence="12">
        <text>L-lysyl-L-alpha-amino acid(out) = L-lysyl-L-alpha-amino acid(in)</text>
        <dbReference type="Rhea" id="RHEA:79387"/>
        <dbReference type="ChEBI" id="CHEBI:229965"/>
    </reaction>
</comment>
<name>A0A9D9DKW7_9BACT</name>
<feature type="transmembrane region" description="Helical" evidence="25">
    <location>
        <begin position="162"/>
        <end position="188"/>
    </location>
</feature>
<comment type="catalytic activity">
    <reaction evidence="11">
        <text>L-alpha-aminoacyl-L-histidine(out) = L-alpha-aminoacyl-L-histidine(in)</text>
        <dbReference type="Rhea" id="RHEA:79375"/>
        <dbReference type="ChEBI" id="CHEBI:229967"/>
    </reaction>
</comment>
<keyword evidence="7" id="KW-0458">Lysosome</keyword>
<evidence type="ECO:0000256" key="8">
    <source>
        <dbReference type="ARBA" id="ARBA00044876"/>
    </source>
</evidence>
<gene>
    <name evidence="27" type="ORF">IAC68_04830</name>
</gene>
<comment type="catalytic activity">
    <reaction evidence="20">
        <text>L-lysyl-glycine(out) = L-lysyl-glycine(in)</text>
        <dbReference type="Rhea" id="RHEA:79407"/>
        <dbReference type="ChEBI" id="CHEBI:191202"/>
    </reaction>
</comment>
<comment type="catalytic activity">
    <reaction evidence="8">
        <text>L-lysyl-L-alanine(out) = L-lysyl-L-alanine(in)</text>
        <dbReference type="Rhea" id="RHEA:79399"/>
        <dbReference type="ChEBI" id="CHEBI:229954"/>
    </reaction>
</comment>
<evidence type="ECO:0000313" key="28">
    <source>
        <dbReference type="Proteomes" id="UP000823635"/>
    </source>
</evidence>
<feature type="transmembrane region" description="Helical" evidence="25">
    <location>
        <begin position="128"/>
        <end position="150"/>
    </location>
</feature>
<evidence type="ECO:0000256" key="2">
    <source>
        <dbReference type="ARBA" id="ARBA00008335"/>
    </source>
</evidence>
<comment type="catalytic activity">
    <reaction evidence="14">
        <text>L-aspartyl-L-lysine(out) = L-aspartyl-L-lysine(in)</text>
        <dbReference type="Rhea" id="RHEA:79411"/>
        <dbReference type="ChEBI" id="CHEBI:229953"/>
    </reaction>
</comment>
<sequence>MKTNTQTLLKDSAAVRWLTLLLVSLTMFTAYVAADIFSPLKPLLEQENLWNSTEFGWFGSSYSMFNVFLGMLIFGGLILDRKGIRFSGLLACVLMVVGIGVKYWALNTPLFTPDTKIWFFGDEIKKEVFWVIMGYATYGVGAEVAGITVSKAIVKWFTGKTLALAMGLQLSLARLGSAAALIFSPMIVNKFHDVSVPVLVALIMLVLGLLLFIVYCVYDKRLDKQIKESSAEEEESFNVKDVKSIITNPGFWLIALLCVMFYSAIFPFLKYAADLMVNKFNVAPELAGIIPGMLPFGCIILTPLFGTIYDKIGHGADLMILGAVIITCVHVLFAAPFVTYWVIAVILMVFLGIGFAMVPAAMWPSLAKIIPQRQYGTAIALTFFVQNIGLWGMPLLIGKVLDKYCINPDYGVVEGVAKYNYTLPMLIFVAVCVIAIFIALGIKILDKKKGYGLQVANIKK</sequence>
<evidence type="ECO:0000256" key="14">
    <source>
        <dbReference type="ARBA" id="ARBA00044898"/>
    </source>
</evidence>
<evidence type="ECO:0000256" key="17">
    <source>
        <dbReference type="ARBA" id="ARBA00044903"/>
    </source>
</evidence>
<evidence type="ECO:0000256" key="23">
    <source>
        <dbReference type="ARBA" id="ARBA00045709"/>
    </source>
</evidence>
<feature type="transmembrane region" description="Helical" evidence="25">
    <location>
        <begin position="375"/>
        <end position="401"/>
    </location>
</feature>
<evidence type="ECO:0000256" key="13">
    <source>
        <dbReference type="ARBA" id="ARBA00044893"/>
    </source>
</evidence>
<comment type="subcellular location">
    <subcellularLocation>
        <location evidence="1">Lysosome membrane</location>
        <topology evidence="1">Multi-pass membrane protein</topology>
    </subcellularLocation>
</comment>
<evidence type="ECO:0000256" key="5">
    <source>
        <dbReference type="ARBA" id="ARBA00022989"/>
    </source>
</evidence>
<proteinExistence type="inferred from homology"/>
<dbReference type="InterPro" id="IPR052187">
    <property type="entry name" value="MFSD1"/>
</dbReference>
<comment type="catalytic activity">
    <reaction evidence="10">
        <text>L-alpha-aminoacyl-L-arginine(out) = L-alpha-aminoacyl-L-arginine(in)</text>
        <dbReference type="Rhea" id="RHEA:79367"/>
        <dbReference type="ChEBI" id="CHEBI:229968"/>
    </reaction>
</comment>
<accession>A0A9D9DKW7</accession>
<evidence type="ECO:0000256" key="24">
    <source>
        <dbReference type="ARBA" id="ARBA00046376"/>
    </source>
</evidence>
<comment type="subunit">
    <text evidence="24">Homodimer. Interacts with lysosomal protein GLMP (via lumenal domain); the interaction starts while both proteins are still in the endoplasmic reticulum and is required for stabilization of MFSD1 in lysosomes but has no direct effect on its targeting to lysosomes or transporter activity.</text>
</comment>
<comment type="catalytic activity">
    <reaction evidence="9">
        <text>L-histidyl-glycine(out) = L-histidyl-glycine(in)</text>
        <dbReference type="Rhea" id="RHEA:79395"/>
        <dbReference type="ChEBI" id="CHEBI:229957"/>
    </reaction>
</comment>
<evidence type="ECO:0000256" key="11">
    <source>
        <dbReference type="ARBA" id="ARBA00044884"/>
    </source>
</evidence>
<evidence type="ECO:0000256" key="19">
    <source>
        <dbReference type="ARBA" id="ARBA00044919"/>
    </source>
</evidence>
<keyword evidence="4 25" id="KW-0812">Transmembrane</keyword>
<organism evidence="27 28">
    <name type="scientific">Candidatus Egerieousia excrementavium</name>
    <dbReference type="NCBI Taxonomy" id="2840778"/>
    <lineage>
        <taxon>Bacteria</taxon>
        <taxon>Pseudomonadati</taxon>
        <taxon>Bacteroidota</taxon>
        <taxon>Bacteroidia</taxon>
        <taxon>Bacteroidales</taxon>
        <taxon>Candidatus Egerieousia</taxon>
    </lineage>
</organism>
<evidence type="ECO:0000256" key="22">
    <source>
        <dbReference type="ARBA" id="ARBA00045018"/>
    </source>
</evidence>
<dbReference type="InterPro" id="IPR036259">
    <property type="entry name" value="MFS_trans_sf"/>
</dbReference>
<feature type="transmembrane region" description="Helical" evidence="25">
    <location>
        <begin position="289"/>
        <end position="309"/>
    </location>
</feature>
<keyword evidence="5 25" id="KW-1133">Transmembrane helix</keyword>
<feature type="transmembrane region" description="Helical" evidence="25">
    <location>
        <begin position="250"/>
        <end position="269"/>
    </location>
</feature>
<feature type="transmembrane region" description="Helical" evidence="25">
    <location>
        <begin position="58"/>
        <end position="79"/>
    </location>
</feature>
<keyword evidence="6 25" id="KW-0472">Membrane</keyword>
<evidence type="ECO:0000256" key="9">
    <source>
        <dbReference type="ARBA" id="ARBA00044878"/>
    </source>
</evidence>
<comment type="function">
    <text evidence="23">Lysosomal dipeptide uniporter that selectively exports lysine, arginine or histidine-containing dipeptides with a net positive charge from the lysosome lumen into the cytosol. Could play a role in a specific type of protein O-glycosylation indirectly regulating macrophages migration and tissue invasion. Also essential for liver homeostasis.</text>
</comment>
<evidence type="ECO:0000256" key="1">
    <source>
        <dbReference type="ARBA" id="ARBA00004155"/>
    </source>
</evidence>
<feature type="transmembrane region" description="Helical" evidence="25">
    <location>
        <begin position="341"/>
        <end position="363"/>
    </location>
</feature>